<reference evidence="7 8" key="1">
    <citation type="journal article" date="2014" name="BMC Genomics">
        <title>Complete genome sequence of producer of the glycopeptide antibiotic Aculeximycin Kutzneria albida DSM 43870T, a representative of minor genus of Pseudonocardiaceae.</title>
        <authorList>
            <person name="Rebets Y."/>
            <person name="Tokovenko B."/>
            <person name="Lushchyk I."/>
            <person name="Ruckert C."/>
            <person name="Zaburannyi N."/>
            <person name="Bechthold A."/>
            <person name="Kalinowski J."/>
            <person name="Luzhetskyy A."/>
        </authorList>
    </citation>
    <scope>NUCLEOTIDE SEQUENCE [LARGE SCALE GENOMIC DNA]</scope>
    <source>
        <strain evidence="7">DSM 43870</strain>
    </source>
</reference>
<dbReference type="RefSeq" id="WP_025354313.1">
    <property type="nucleotide sequence ID" value="NZ_CP007155.1"/>
</dbReference>
<feature type="transmembrane region" description="Helical" evidence="6">
    <location>
        <begin position="160"/>
        <end position="184"/>
    </location>
</feature>
<feature type="transmembrane region" description="Helical" evidence="6">
    <location>
        <begin position="91"/>
        <end position="117"/>
    </location>
</feature>
<evidence type="ECO:0000256" key="2">
    <source>
        <dbReference type="ARBA" id="ARBA00022475"/>
    </source>
</evidence>
<sequence length="460" mass="48326">MADDPLASFGYRQQLRRSLSLGDLLVYGLIFMVPIAPFGIFGGVYQESGGMVPLAYVIGAVAMVFTARSYAEMASAFPMAGSVYTYAGRGISPSIGFLAGWAIFLDYVLVPALLYLVAGAAMSSFVPAVPPWLWVIAFVLLNTLVNYLGIQLTARVNRIVLVAELVVLALFLGFGLVALLGGAGQGISARPFYDPATFSLPVVFGAVSVAVLSFLGFDAISTLAEENRGSARQIGRAMIAALVLAAALFVAQTWVAALLVPDPTRLLRDGDPASTAFYDTAAAAAGPWLGVLTALSTAIAWGFACSLVAQAATARLLFAMARDRQLPGFLARVDRRRQSPANATFLVAAVSLAVGVPLALSGDGVPLLTSLVNFGALVAFLVLHVSVVVHHVIRGRSRHWVRHLVIPLIGFAVLLYVIVNAKAAARELGLGWLAVGAVVLLVAHIAGRSPRLSGLSEEPE</sequence>
<feature type="transmembrane region" description="Helical" evidence="6">
    <location>
        <begin position="24"/>
        <end position="45"/>
    </location>
</feature>
<dbReference type="STRING" id="1449976.KALB_668"/>
<dbReference type="EMBL" id="CP007155">
    <property type="protein sequence ID" value="AHH94043.1"/>
    <property type="molecule type" value="Genomic_DNA"/>
</dbReference>
<organism evidence="7 8">
    <name type="scientific">Kutzneria albida DSM 43870</name>
    <dbReference type="NCBI Taxonomy" id="1449976"/>
    <lineage>
        <taxon>Bacteria</taxon>
        <taxon>Bacillati</taxon>
        <taxon>Actinomycetota</taxon>
        <taxon>Actinomycetes</taxon>
        <taxon>Pseudonocardiales</taxon>
        <taxon>Pseudonocardiaceae</taxon>
        <taxon>Kutzneria</taxon>
    </lineage>
</organism>
<evidence type="ECO:0000256" key="4">
    <source>
        <dbReference type="ARBA" id="ARBA00022989"/>
    </source>
</evidence>
<dbReference type="PANTHER" id="PTHR42770">
    <property type="entry name" value="AMINO ACID TRANSPORTER-RELATED"/>
    <property type="match status" value="1"/>
</dbReference>
<dbReference type="eggNOG" id="COG0531">
    <property type="taxonomic scope" value="Bacteria"/>
</dbReference>
<feature type="transmembrane region" description="Helical" evidence="6">
    <location>
        <begin position="372"/>
        <end position="393"/>
    </location>
</feature>
<keyword evidence="8" id="KW-1185">Reference proteome</keyword>
<dbReference type="InterPro" id="IPR002293">
    <property type="entry name" value="AA/rel_permease1"/>
</dbReference>
<feature type="transmembrane region" description="Helical" evidence="6">
    <location>
        <begin position="196"/>
        <end position="217"/>
    </location>
</feature>
<dbReference type="OrthoDB" id="4568421at2"/>
<feature type="transmembrane region" description="Helical" evidence="6">
    <location>
        <begin position="298"/>
        <end position="318"/>
    </location>
</feature>
<gene>
    <name evidence="7" type="ORF">KALB_668</name>
</gene>
<evidence type="ECO:0000256" key="6">
    <source>
        <dbReference type="SAM" id="Phobius"/>
    </source>
</evidence>
<dbReference type="Pfam" id="PF13520">
    <property type="entry name" value="AA_permease_2"/>
    <property type="match status" value="1"/>
</dbReference>
<dbReference type="GO" id="GO:0022857">
    <property type="term" value="F:transmembrane transporter activity"/>
    <property type="evidence" value="ECO:0007669"/>
    <property type="project" value="InterPro"/>
</dbReference>
<feature type="transmembrane region" description="Helical" evidence="6">
    <location>
        <begin position="339"/>
        <end position="360"/>
    </location>
</feature>
<dbReference type="PATRIC" id="fig|1449976.3.peg.679"/>
<evidence type="ECO:0000256" key="3">
    <source>
        <dbReference type="ARBA" id="ARBA00022692"/>
    </source>
</evidence>
<evidence type="ECO:0000256" key="1">
    <source>
        <dbReference type="ARBA" id="ARBA00004651"/>
    </source>
</evidence>
<dbReference type="InterPro" id="IPR050367">
    <property type="entry name" value="APC_superfamily"/>
</dbReference>
<keyword evidence="5 6" id="KW-0472">Membrane</keyword>
<dbReference type="HOGENOM" id="CLU_007946_6_1_11"/>
<keyword evidence="3 6" id="KW-0812">Transmembrane</keyword>
<feature type="transmembrane region" description="Helical" evidence="6">
    <location>
        <begin position="430"/>
        <end position="447"/>
    </location>
</feature>
<evidence type="ECO:0000256" key="5">
    <source>
        <dbReference type="ARBA" id="ARBA00023136"/>
    </source>
</evidence>
<dbReference type="Proteomes" id="UP000019225">
    <property type="component" value="Chromosome"/>
</dbReference>
<comment type="subcellular location">
    <subcellularLocation>
        <location evidence="1">Cell membrane</location>
        <topology evidence="1">Multi-pass membrane protein</topology>
    </subcellularLocation>
</comment>
<accession>W5VYP8</accession>
<dbReference type="PIRSF" id="PIRSF006060">
    <property type="entry name" value="AA_transporter"/>
    <property type="match status" value="1"/>
</dbReference>
<keyword evidence="2" id="KW-1003">Cell membrane</keyword>
<dbReference type="PANTHER" id="PTHR42770:SF16">
    <property type="entry name" value="AMINO ACID PERMEASE"/>
    <property type="match status" value="1"/>
</dbReference>
<evidence type="ECO:0000313" key="7">
    <source>
        <dbReference type="EMBL" id="AHH94043.1"/>
    </source>
</evidence>
<dbReference type="Gene3D" id="1.20.1740.10">
    <property type="entry name" value="Amino acid/polyamine transporter I"/>
    <property type="match status" value="1"/>
</dbReference>
<evidence type="ECO:0000313" key="8">
    <source>
        <dbReference type="Proteomes" id="UP000019225"/>
    </source>
</evidence>
<keyword evidence="4 6" id="KW-1133">Transmembrane helix</keyword>
<feature type="transmembrane region" description="Helical" evidence="6">
    <location>
        <begin position="129"/>
        <end position="148"/>
    </location>
</feature>
<name>W5VYP8_9PSEU</name>
<dbReference type="GO" id="GO:0005886">
    <property type="term" value="C:plasma membrane"/>
    <property type="evidence" value="ECO:0007669"/>
    <property type="project" value="UniProtKB-SubCell"/>
</dbReference>
<proteinExistence type="predicted"/>
<feature type="transmembrane region" description="Helical" evidence="6">
    <location>
        <begin position="400"/>
        <end position="418"/>
    </location>
</feature>
<dbReference type="AlphaFoldDB" id="W5VYP8"/>
<feature type="transmembrane region" description="Helical" evidence="6">
    <location>
        <begin position="238"/>
        <end position="260"/>
    </location>
</feature>
<protein>
    <submittedName>
        <fullName evidence="7">Transporter</fullName>
    </submittedName>
</protein>
<dbReference type="KEGG" id="kal:KALB_668"/>
<feature type="transmembrane region" description="Helical" evidence="6">
    <location>
        <begin position="51"/>
        <end position="71"/>
    </location>
</feature>